<name>A0A6J5NE35_9CAUD</name>
<evidence type="ECO:0000313" key="1">
    <source>
        <dbReference type="EMBL" id="CAB4157970.1"/>
    </source>
</evidence>
<gene>
    <name evidence="1" type="ORF">UFOVP694_65</name>
</gene>
<accession>A0A6J5NE35</accession>
<protein>
    <submittedName>
        <fullName evidence="1">Uncharacterized protein</fullName>
    </submittedName>
</protein>
<proteinExistence type="predicted"/>
<dbReference type="EMBL" id="LR796651">
    <property type="protein sequence ID" value="CAB4157970.1"/>
    <property type="molecule type" value="Genomic_DNA"/>
</dbReference>
<reference evidence="1" key="1">
    <citation type="submission" date="2020-04" db="EMBL/GenBank/DDBJ databases">
        <authorList>
            <person name="Chiriac C."/>
            <person name="Salcher M."/>
            <person name="Ghai R."/>
            <person name="Kavagutti S V."/>
        </authorList>
    </citation>
    <scope>NUCLEOTIDE SEQUENCE</scope>
</reference>
<organism evidence="1">
    <name type="scientific">uncultured Caudovirales phage</name>
    <dbReference type="NCBI Taxonomy" id="2100421"/>
    <lineage>
        <taxon>Viruses</taxon>
        <taxon>Duplodnaviria</taxon>
        <taxon>Heunggongvirae</taxon>
        <taxon>Uroviricota</taxon>
        <taxon>Caudoviricetes</taxon>
        <taxon>Peduoviridae</taxon>
        <taxon>Maltschvirus</taxon>
        <taxon>Maltschvirus maltsch</taxon>
    </lineage>
</organism>
<sequence>MTCSSCSPQIQKYGADPASVQWKVVRGDTASLEVEFLEIDEITPFDTDGWTYKATSYDATGSILDDLPVTATTGVAVITVDPCITEKWGTAYKTVVAELPFDLQITIPAVTGEPTVWTPVIGTICVLGDITPGGSL</sequence>